<dbReference type="InterPro" id="IPR009061">
    <property type="entry name" value="DNA-bd_dom_put_sf"/>
</dbReference>
<name>A0ABV4QDV4_9ACTN</name>
<proteinExistence type="predicted"/>
<reference evidence="3 4" key="1">
    <citation type="submission" date="2023-11" db="EMBL/GenBank/DDBJ databases">
        <title>Actinomadura monticuli sp. nov., isolated from volcanic ash.</title>
        <authorList>
            <person name="Lee S.D."/>
            <person name="Yang H."/>
            <person name="Kim I.S."/>
        </authorList>
    </citation>
    <scope>NUCLEOTIDE SEQUENCE [LARGE SCALE GENOMIC DNA]</scope>
    <source>
        <strain evidence="3 4">DLS-62</strain>
    </source>
</reference>
<sequence length="248" mass="27966">MGDDGREYRVEELAAEAGVPVRTLRYYQERRLLPAPRRQGRVALYNASHLGRLRLIGELLDRGYRLDGIEELLAAADEGRDVTELLGYEWAAATPWAERASTEIGAAELAAMFDGRLTPEIVAEAAELGYITVRDDERIVIHSPRLFDAAVQLARAGIPLRAILALSWELESAFDRMAFGFVQLVRGQLLDRPAGDPTPEELERLAELVGRLRPIARTVADEHFARAMDRRLTKDISEIRERIRPTRR</sequence>
<dbReference type="InterPro" id="IPR000551">
    <property type="entry name" value="MerR-type_HTH_dom"/>
</dbReference>
<accession>A0ABV4QDV4</accession>
<dbReference type="Gene3D" id="1.10.1660.10">
    <property type="match status" value="1"/>
</dbReference>
<keyword evidence="1" id="KW-0238">DNA-binding</keyword>
<evidence type="ECO:0000259" key="2">
    <source>
        <dbReference type="PROSITE" id="PS50937"/>
    </source>
</evidence>
<dbReference type="PANTHER" id="PTHR30204:SF93">
    <property type="entry name" value="HTH MERR-TYPE DOMAIN-CONTAINING PROTEIN"/>
    <property type="match status" value="1"/>
</dbReference>
<dbReference type="SUPFAM" id="SSF46955">
    <property type="entry name" value="Putative DNA-binding domain"/>
    <property type="match status" value="1"/>
</dbReference>
<dbReference type="Pfam" id="PF13411">
    <property type="entry name" value="MerR_1"/>
    <property type="match status" value="1"/>
</dbReference>
<dbReference type="Proteomes" id="UP001569963">
    <property type="component" value="Unassembled WGS sequence"/>
</dbReference>
<keyword evidence="4" id="KW-1185">Reference proteome</keyword>
<organism evidence="3 4">
    <name type="scientific">Actinomadura monticuli</name>
    <dbReference type="NCBI Taxonomy" id="3097367"/>
    <lineage>
        <taxon>Bacteria</taxon>
        <taxon>Bacillati</taxon>
        <taxon>Actinomycetota</taxon>
        <taxon>Actinomycetes</taxon>
        <taxon>Streptosporangiales</taxon>
        <taxon>Thermomonosporaceae</taxon>
        <taxon>Actinomadura</taxon>
    </lineage>
</organism>
<dbReference type="PANTHER" id="PTHR30204">
    <property type="entry name" value="REDOX-CYCLING DRUG-SENSING TRANSCRIPTIONAL ACTIVATOR SOXR"/>
    <property type="match status" value="1"/>
</dbReference>
<protein>
    <submittedName>
        <fullName evidence="3">MerR family transcriptional regulator</fullName>
    </submittedName>
</protein>
<dbReference type="EMBL" id="JAXCEI010000006">
    <property type="protein sequence ID" value="MFA1540144.1"/>
    <property type="molecule type" value="Genomic_DNA"/>
</dbReference>
<evidence type="ECO:0000313" key="3">
    <source>
        <dbReference type="EMBL" id="MFA1540144.1"/>
    </source>
</evidence>
<dbReference type="InterPro" id="IPR047057">
    <property type="entry name" value="MerR_fam"/>
</dbReference>
<feature type="domain" description="HTH merR-type" evidence="2">
    <location>
        <begin position="7"/>
        <end position="75"/>
    </location>
</feature>
<dbReference type="RefSeq" id="WP_371950063.1">
    <property type="nucleotide sequence ID" value="NZ_JAXCEI010000006.1"/>
</dbReference>
<evidence type="ECO:0000313" key="4">
    <source>
        <dbReference type="Proteomes" id="UP001569963"/>
    </source>
</evidence>
<gene>
    <name evidence="3" type="ORF">SM611_14495</name>
</gene>
<evidence type="ECO:0000256" key="1">
    <source>
        <dbReference type="ARBA" id="ARBA00023125"/>
    </source>
</evidence>
<dbReference type="SMART" id="SM00422">
    <property type="entry name" value="HTH_MERR"/>
    <property type="match status" value="1"/>
</dbReference>
<dbReference type="PROSITE" id="PS50937">
    <property type="entry name" value="HTH_MERR_2"/>
    <property type="match status" value="1"/>
</dbReference>
<comment type="caution">
    <text evidence="3">The sequence shown here is derived from an EMBL/GenBank/DDBJ whole genome shotgun (WGS) entry which is preliminary data.</text>
</comment>